<dbReference type="SMART" id="SM00387">
    <property type="entry name" value="HATPase_c"/>
    <property type="match status" value="1"/>
</dbReference>
<dbReference type="FunFam" id="3.30.450.20:FF:000099">
    <property type="entry name" value="Sensory box sensor histidine kinase"/>
    <property type="match status" value="1"/>
</dbReference>
<gene>
    <name evidence="9" type="ORF">DFI_15705</name>
</gene>
<dbReference type="SMART" id="SM00091">
    <property type="entry name" value="PAS"/>
    <property type="match status" value="1"/>
</dbReference>
<dbReference type="Pfam" id="PF08447">
    <property type="entry name" value="PAS_3"/>
    <property type="match status" value="1"/>
</dbReference>
<dbReference type="InterPro" id="IPR036890">
    <property type="entry name" value="HATPase_C_sf"/>
</dbReference>
<dbReference type="InterPro" id="IPR013655">
    <property type="entry name" value="PAS_fold_3"/>
</dbReference>
<name>A0A221T138_9DEIO</name>
<dbReference type="Gene3D" id="3.30.450.20">
    <property type="entry name" value="PAS domain"/>
    <property type="match status" value="1"/>
</dbReference>
<dbReference type="SMART" id="SM00065">
    <property type="entry name" value="GAF"/>
    <property type="match status" value="3"/>
</dbReference>
<proteinExistence type="predicted"/>
<evidence type="ECO:0000259" key="7">
    <source>
        <dbReference type="PROSITE" id="PS50112"/>
    </source>
</evidence>
<dbReference type="InterPro" id="IPR001610">
    <property type="entry name" value="PAC"/>
</dbReference>
<keyword evidence="4" id="KW-0808">Transferase</keyword>
<organism evidence="9 10">
    <name type="scientific">Deinococcus ficus</name>
    <dbReference type="NCBI Taxonomy" id="317577"/>
    <lineage>
        <taxon>Bacteria</taxon>
        <taxon>Thermotogati</taxon>
        <taxon>Deinococcota</taxon>
        <taxon>Deinococci</taxon>
        <taxon>Deinococcales</taxon>
        <taxon>Deinococcaceae</taxon>
        <taxon>Deinococcus</taxon>
    </lineage>
</organism>
<keyword evidence="9" id="KW-0614">Plasmid</keyword>
<dbReference type="Pfam" id="PF01590">
    <property type="entry name" value="GAF"/>
    <property type="match status" value="1"/>
</dbReference>
<dbReference type="EMBL" id="CP021082">
    <property type="protein sequence ID" value="ASN82615.1"/>
    <property type="molecule type" value="Genomic_DNA"/>
</dbReference>
<evidence type="ECO:0000259" key="8">
    <source>
        <dbReference type="PROSITE" id="PS50113"/>
    </source>
</evidence>
<dbReference type="SUPFAM" id="SSF55781">
    <property type="entry name" value="GAF domain-like"/>
    <property type="match status" value="3"/>
</dbReference>
<dbReference type="Proteomes" id="UP000259030">
    <property type="component" value="Plasmid pDFI1"/>
</dbReference>
<dbReference type="InterPro" id="IPR029016">
    <property type="entry name" value="GAF-like_dom_sf"/>
</dbReference>
<evidence type="ECO:0000256" key="1">
    <source>
        <dbReference type="ARBA" id="ARBA00000085"/>
    </source>
</evidence>
<evidence type="ECO:0000313" key="10">
    <source>
        <dbReference type="Proteomes" id="UP000259030"/>
    </source>
</evidence>
<keyword evidence="5" id="KW-0418">Kinase</keyword>
<evidence type="ECO:0000256" key="3">
    <source>
        <dbReference type="ARBA" id="ARBA00022553"/>
    </source>
</evidence>
<feature type="domain" description="PAC" evidence="8">
    <location>
        <begin position="215"/>
        <end position="267"/>
    </location>
</feature>
<sequence length="859" mass="95323">MLSEELKLDRCYITYYRPDDDLAEFPYQVGNDRVPPLPATVRLSDFPDAYERVRHATFVLNDDLERQGLSESEAENSRALGMRAMLASTARQGAGHPLSSLVAVSARPRRWTPGEVELVENVAERTWAAIERAKAQADLRASDARFRAVANLVPDLLWESRPDGFTTWLNQRWLDYTGQTFEQATGWGWTDAIHEADRDGSARRYRKAVESGRPLRQEHRIRRHDGEYRWFVIHTVPVRGEAGEVLRVYGAATDIHDLREQAAMLETRVTERTRRLTELNAELMARTRALEGFSHLTRDLGLDTDRVTLIRRAQELVMGLLPEGFAAYYEPDGDVWRLHSQVGDTRHPALQTLMDAGLPLNSPSFIHPFRSGRAEYQAAYVPGTDTDADLAEHVHSTAALPVRLGGAPLGLFAVVQFEDRLWSPADRALLETVVQHLNLALDRAEAVRRLGEEREALRAFAGFTELAARTSDVQLLAQQATDVLTQVLGADVAVYFEREGEVWKGRASAGAATPAMEQRIREGVPAGATSFMMPAARREPMFFNHWQAGQNGLSDLDAVQALAAFPLFPQDHPVGVLTAVKLRSPIWRERERAIFQAVGEALRLTLERTAQVQQIDRQRGRLADLNAELGTLITRTAHQLDAPARQLEDLLSPGRIDDPGALDGLSSLDPLALQDEVKRLRAVAQDLRELSVLEVQPLASDLLALGELVSEVREQVRVPGREVTWFIEPLPIVRGDRALLKQALDVLMSFTLSATRGARFVTVSSREAEGEVRLVIEDDGVGLSGEEAATLFDLAVRTDQEVPLIEGGGLIQVRRILARHGGWAWAEAQRTGGRVVLAFPQEAAAGELDALLLGDGPRP</sequence>
<dbReference type="Pfam" id="PF02518">
    <property type="entry name" value="HATPase_c"/>
    <property type="match status" value="1"/>
</dbReference>
<dbReference type="InterPro" id="IPR003594">
    <property type="entry name" value="HATPase_dom"/>
</dbReference>
<dbReference type="PANTHER" id="PTHR43304:SF1">
    <property type="entry name" value="PAC DOMAIN-CONTAINING PROTEIN"/>
    <property type="match status" value="1"/>
</dbReference>
<comment type="catalytic activity">
    <reaction evidence="1">
        <text>ATP + protein L-histidine = ADP + protein N-phospho-L-histidine.</text>
        <dbReference type="EC" id="2.7.13.3"/>
    </reaction>
</comment>
<keyword evidence="10" id="KW-1185">Reference proteome</keyword>
<dbReference type="NCBIfam" id="TIGR00229">
    <property type="entry name" value="sensory_box"/>
    <property type="match status" value="1"/>
</dbReference>
<evidence type="ECO:0000256" key="5">
    <source>
        <dbReference type="ARBA" id="ARBA00022777"/>
    </source>
</evidence>
<feature type="domain" description="Histidine kinase" evidence="6">
    <location>
        <begin position="635"/>
        <end position="843"/>
    </location>
</feature>
<dbReference type="PROSITE" id="PS50113">
    <property type="entry name" value="PAC"/>
    <property type="match status" value="1"/>
</dbReference>
<dbReference type="SMART" id="SM00086">
    <property type="entry name" value="PAC"/>
    <property type="match status" value="1"/>
</dbReference>
<dbReference type="EC" id="2.7.13.3" evidence="2"/>
<dbReference type="InterPro" id="IPR003018">
    <property type="entry name" value="GAF"/>
</dbReference>
<dbReference type="CDD" id="cd00130">
    <property type="entry name" value="PAS"/>
    <property type="match status" value="1"/>
</dbReference>
<dbReference type="SUPFAM" id="SSF55874">
    <property type="entry name" value="ATPase domain of HSP90 chaperone/DNA topoisomerase II/histidine kinase"/>
    <property type="match status" value="1"/>
</dbReference>
<accession>A0A221T138</accession>
<dbReference type="SUPFAM" id="SSF55785">
    <property type="entry name" value="PYP-like sensor domain (PAS domain)"/>
    <property type="match status" value="1"/>
</dbReference>
<dbReference type="GO" id="GO:0004673">
    <property type="term" value="F:protein histidine kinase activity"/>
    <property type="evidence" value="ECO:0007669"/>
    <property type="project" value="UniProtKB-EC"/>
</dbReference>
<dbReference type="KEGG" id="dfc:DFI_15705"/>
<evidence type="ECO:0000313" key="9">
    <source>
        <dbReference type="EMBL" id="ASN82615.1"/>
    </source>
</evidence>
<dbReference type="Gene3D" id="3.30.450.40">
    <property type="match status" value="3"/>
</dbReference>
<dbReference type="PANTHER" id="PTHR43304">
    <property type="entry name" value="PHYTOCHROME-LIKE PROTEIN CPH1"/>
    <property type="match status" value="1"/>
</dbReference>
<geneLocation type="plasmid" evidence="10">
    <name>pdfi1</name>
</geneLocation>
<protein>
    <recommendedName>
        <fullName evidence="2">histidine kinase</fullName>
        <ecNumber evidence="2">2.7.13.3</ecNumber>
    </recommendedName>
</protein>
<dbReference type="Pfam" id="PF13185">
    <property type="entry name" value="GAF_2"/>
    <property type="match status" value="1"/>
</dbReference>
<evidence type="ECO:0000259" key="6">
    <source>
        <dbReference type="PROSITE" id="PS50109"/>
    </source>
</evidence>
<dbReference type="Gene3D" id="3.30.565.10">
    <property type="entry name" value="Histidine kinase-like ATPase, C-terminal domain"/>
    <property type="match status" value="1"/>
</dbReference>
<dbReference type="InterPro" id="IPR052162">
    <property type="entry name" value="Sensor_kinase/Photoreceptor"/>
</dbReference>
<dbReference type="InterPro" id="IPR005467">
    <property type="entry name" value="His_kinase_dom"/>
</dbReference>
<dbReference type="InterPro" id="IPR000700">
    <property type="entry name" value="PAS-assoc_C"/>
</dbReference>
<dbReference type="PROSITE" id="PS50109">
    <property type="entry name" value="HIS_KIN"/>
    <property type="match status" value="1"/>
</dbReference>
<evidence type="ECO:0000256" key="4">
    <source>
        <dbReference type="ARBA" id="ARBA00022679"/>
    </source>
</evidence>
<feature type="domain" description="PAS" evidence="7">
    <location>
        <begin position="142"/>
        <end position="212"/>
    </location>
</feature>
<dbReference type="InterPro" id="IPR035965">
    <property type="entry name" value="PAS-like_dom_sf"/>
</dbReference>
<dbReference type="InterPro" id="IPR000014">
    <property type="entry name" value="PAS"/>
</dbReference>
<reference evidence="9 10" key="1">
    <citation type="submission" date="2017-05" db="EMBL/GenBank/DDBJ databases">
        <title>The complete genome sequence of Deinococcus ficus isolated from the rhizosphere of the Ficus religiosa L. in Taiwan.</title>
        <authorList>
            <person name="Wu K.-M."/>
            <person name="Liao T.-L."/>
            <person name="Liu Y.-M."/>
            <person name="Young C.-C."/>
            <person name="Tsai S.-F."/>
        </authorList>
    </citation>
    <scope>NUCLEOTIDE SEQUENCE [LARGE SCALE GENOMIC DNA]</scope>
    <source>
        <strain evidence="9 10">CC-FR2-10</strain>
        <plasmid evidence="10">pdfi1</plasmid>
    </source>
</reference>
<dbReference type="PROSITE" id="PS50112">
    <property type="entry name" value="PAS"/>
    <property type="match status" value="1"/>
</dbReference>
<keyword evidence="3" id="KW-0597">Phosphoprotein</keyword>
<evidence type="ECO:0000256" key="2">
    <source>
        <dbReference type="ARBA" id="ARBA00012438"/>
    </source>
</evidence>
<dbReference type="AlphaFoldDB" id="A0A221T138"/>